<proteinExistence type="predicted"/>
<dbReference type="HOGENOM" id="CLU_162842_0_0_1"/>
<dbReference type="Proteomes" id="UP000027222">
    <property type="component" value="Unassembled WGS sequence"/>
</dbReference>
<organism evidence="1 2">
    <name type="scientific">Galerina marginata (strain CBS 339.88)</name>
    <dbReference type="NCBI Taxonomy" id="685588"/>
    <lineage>
        <taxon>Eukaryota</taxon>
        <taxon>Fungi</taxon>
        <taxon>Dikarya</taxon>
        <taxon>Basidiomycota</taxon>
        <taxon>Agaricomycotina</taxon>
        <taxon>Agaricomycetes</taxon>
        <taxon>Agaricomycetidae</taxon>
        <taxon>Agaricales</taxon>
        <taxon>Agaricineae</taxon>
        <taxon>Strophariaceae</taxon>
        <taxon>Galerina</taxon>
    </lineage>
</organism>
<dbReference type="AlphaFoldDB" id="A0A067SF26"/>
<dbReference type="EMBL" id="KL142402">
    <property type="protein sequence ID" value="KDR69481.1"/>
    <property type="molecule type" value="Genomic_DNA"/>
</dbReference>
<dbReference type="OrthoDB" id="3007625at2759"/>
<reference evidence="2" key="1">
    <citation type="journal article" date="2014" name="Proc. Natl. Acad. Sci. U.S.A.">
        <title>Extensive sampling of basidiomycete genomes demonstrates inadequacy of the white-rot/brown-rot paradigm for wood decay fungi.</title>
        <authorList>
            <person name="Riley R."/>
            <person name="Salamov A.A."/>
            <person name="Brown D.W."/>
            <person name="Nagy L.G."/>
            <person name="Floudas D."/>
            <person name="Held B.W."/>
            <person name="Levasseur A."/>
            <person name="Lombard V."/>
            <person name="Morin E."/>
            <person name="Otillar R."/>
            <person name="Lindquist E.A."/>
            <person name="Sun H."/>
            <person name="LaButti K.M."/>
            <person name="Schmutz J."/>
            <person name="Jabbour D."/>
            <person name="Luo H."/>
            <person name="Baker S.E."/>
            <person name="Pisabarro A.G."/>
            <person name="Walton J.D."/>
            <person name="Blanchette R.A."/>
            <person name="Henrissat B."/>
            <person name="Martin F."/>
            <person name="Cullen D."/>
            <person name="Hibbett D.S."/>
            <person name="Grigoriev I.V."/>
        </authorList>
    </citation>
    <scope>NUCLEOTIDE SEQUENCE [LARGE SCALE GENOMIC DNA]</scope>
    <source>
        <strain evidence="2">CBS 339.88</strain>
    </source>
</reference>
<evidence type="ECO:0000313" key="2">
    <source>
        <dbReference type="Proteomes" id="UP000027222"/>
    </source>
</evidence>
<protein>
    <submittedName>
        <fullName evidence="1">Uncharacterized protein</fullName>
    </submittedName>
</protein>
<sequence length="128" mass="13845">MSASFYRYGEGVIVATRGPGSVHLISYESNTLPAHIGKITTSSPGVTRFLISHSYTFTKFAFYWDGNGEAVCGKGQELGRQAVGKSWETATCADWGTSEFVTKDVTAFTASALPRDNGVTCFIIPDKF</sequence>
<evidence type="ECO:0000313" key="1">
    <source>
        <dbReference type="EMBL" id="KDR69481.1"/>
    </source>
</evidence>
<gene>
    <name evidence="1" type="ORF">GALMADRAFT_1352495</name>
</gene>
<accession>A0A067SF26</accession>
<keyword evidence="2" id="KW-1185">Reference proteome</keyword>
<name>A0A067SF26_GALM3</name>